<organism evidence="1 2">
    <name type="scientific">Desulfitobacterium chlororespirans DSM 11544</name>
    <dbReference type="NCBI Taxonomy" id="1121395"/>
    <lineage>
        <taxon>Bacteria</taxon>
        <taxon>Bacillati</taxon>
        <taxon>Bacillota</taxon>
        <taxon>Clostridia</taxon>
        <taxon>Eubacteriales</taxon>
        <taxon>Desulfitobacteriaceae</taxon>
        <taxon>Desulfitobacterium</taxon>
    </lineage>
</organism>
<reference evidence="2" key="1">
    <citation type="submission" date="2016-12" db="EMBL/GenBank/DDBJ databases">
        <authorList>
            <person name="Varghese N."/>
            <person name="Submissions S."/>
        </authorList>
    </citation>
    <scope>NUCLEOTIDE SEQUENCE [LARGE SCALE GENOMIC DNA]</scope>
    <source>
        <strain evidence="2">DSM 11544</strain>
    </source>
</reference>
<accession>A0A1M7UTZ4</accession>
<dbReference type="Proteomes" id="UP000184010">
    <property type="component" value="Unassembled WGS sequence"/>
</dbReference>
<evidence type="ECO:0000313" key="1">
    <source>
        <dbReference type="EMBL" id="SHN86439.1"/>
    </source>
</evidence>
<dbReference type="AlphaFoldDB" id="A0A1M7UTZ4"/>
<protein>
    <submittedName>
        <fullName evidence="1">Uncharacterized protein</fullName>
    </submittedName>
</protein>
<dbReference type="STRING" id="1121395.SAMN02745215_04626"/>
<sequence length="149" mass="16791">MCRGVHMGNWLPKVGNNIADYGGFYINIFEGIAAEDYGEMDIVIDVLKETVVESMIDLFPCFSLTKKWEHDGVVILENNLAQVVIGENQNSMAVYVIVPESERFLYSGLGKKQLSRYLAGLQSILLKHYPDQVHVRTGPWTRGVLRVAM</sequence>
<evidence type="ECO:0000313" key="2">
    <source>
        <dbReference type="Proteomes" id="UP000184010"/>
    </source>
</evidence>
<gene>
    <name evidence="1" type="ORF">SAMN02745215_04626</name>
</gene>
<dbReference type="EMBL" id="FRDN01000017">
    <property type="protein sequence ID" value="SHN86439.1"/>
    <property type="molecule type" value="Genomic_DNA"/>
</dbReference>
<proteinExistence type="predicted"/>
<keyword evidence="2" id="KW-1185">Reference proteome</keyword>
<name>A0A1M7UTZ4_9FIRM</name>